<dbReference type="Proteomes" id="UP001631957">
    <property type="component" value="Unassembled WGS sequence"/>
</dbReference>
<keyword evidence="2" id="KW-0812">Transmembrane</keyword>
<proteinExistence type="predicted"/>
<name>A0ABW9I7J1_9ACTN</name>
<sequence>MYNIPLRRRSLLRGWAIAIAAIAALVASLIIWGNQMRSQEAQDRAAMANTKIVYVADPVQKLVKRTDGSYYRATTASEYSSDITYDYTTVQDQDVVVPGTVTTQEQRPTGFLWYQKTFANDITVRIIDPQEADQTPRVERLRCTVEPVDASKPSYTGDPHDRSRLKIGPDQEGTDAGSQQLCQDRITILVPDGSIQP</sequence>
<accession>A0ABW9I7J1</accession>
<reference evidence="3 4" key="1">
    <citation type="submission" date="2024-12" db="EMBL/GenBank/DDBJ databases">
        <title>Forecasting of Potato common scab and diversities of Pathogenic streptomyces spp. in china.</title>
        <authorList>
            <person name="Handique U."/>
            <person name="Wu J."/>
        </authorList>
    </citation>
    <scope>NUCLEOTIDE SEQUENCE [LARGE SCALE GENOMIC DNA]</scope>
    <source>
        <strain evidence="3 4">ZRIMU1530</strain>
    </source>
</reference>
<keyword evidence="2" id="KW-0472">Membrane</keyword>
<evidence type="ECO:0000256" key="1">
    <source>
        <dbReference type="SAM" id="MobiDB-lite"/>
    </source>
</evidence>
<protein>
    <recommendedName>
        <fullName evidence="5">Secreted protein</fullName>
    </recommendedName>
</protein>
<comment type="caution">
    <text evidence="3">The sequence shown here is derived from an EMBL/GenBank/DDBJ whole genome shotgun (WGS) entry which is preliminary data.</text>
</comment>
<evidence type="ECO:0000313" key="3">
    <source>
        <dbReference type="EMBL" id="MFM9615941.1"/>
    </source>
</evidence>
<feature type="region of interest" description="Disordered" evidence="1">
    <location>
        <begin position="146"/>
        <end position="180"/>
    </location>
</feature>
<keyword evidence="2" id="KW-1133">Transmembrane helix</keyword>
<gene>
    <name evidence="3" type="ORF">ACKI18_45590</name>
</gene>
<evidence type="ECO:0000313" key="4">
    <source>
        <dbReference type="Proteomes" id="UP001631957"/>
    </source>
</evidence>
<dbReference type="RefSeq" id="WP_409111022.1">
    <property type="nucleotide sequence ID" value="NZ_JBJVNI010000045.1"/>
</dbReference>
<evidence type="ECO:0008006" key="5">
    <source>
        <dbReference type="Google" id="ProtNLM"/>
    </source>
</evidence>
<dbReference type="EMBL" id="JBJVNI010000045">
    <property type="protein sequence ID" value="MFM9615941.1"/>
    <property type="molecule type" value="Genomic_DNA"/>
</dbReference>
<evidence type="ECO:0000256" key="2">
    <source>
        <dbReference type="SAM" id="Phobius"/>
    </source>
</evidence>
<organism evidence="3 4">
    <name type="scientific">Streptomyces niveiscabiei</name>
    <dbReference type="NCBI Taxonomy" id="164115"/>
    <lineage>
        <taxon>Bacteria</taxon>
        <taxon>Bacillati</taxon>
        <taxon>Actinomycetota</taxon>
        <taxon>Actinomycetes</taxon>
        <taxon>Kitasatosporales</taxon>
        <taxon>Streptomycetaceae</taxon>
        <taxon>Streptomyces</taxon>
    </lineage>
</organism>
<feature type="compositionally biased region" description="Basic and acidic residues" evidence="1">
    <location>
        <begin position="158"/>
        <end position="169"/>
    </location>
</feature>
<keyword evidence="4" id="KW-1185">Reference proteome</keyword>
<feature type="transmembrane region" description="Helical" evidence="2">
    <location>
        <begin position="12"/>
        <end position="32"/>
    </location>
</feature>